<dbReference type="EMBL" id="JALBUF010000003">
    <property type="protein sequence ID" value="MCI0183052.1"/>
    <property type="molecule type" value="Genomic_DNA"/>
</dbReference>
<protein>
    <recommendedName>
        <fullName evidence="4">HTH arsR-type domain-containing protein</fullName>
    </recommendedName>
</protein>
<dbReference type="InterPro" id="IPR011991">
    <property type="entry name" value="ArsR-like_HTH"/>
</dbReference>
<evidence type="ECO:0000313" key="5">
    <source>
        <dbReference type="EMBL" id="MCI0183052.1"/>
    </source>
</evidence>
<dbReference type="PANTHER" id="PTHR33154">
    <property type="entry name" value="TRANSCRIPTIONAL REGULATOR, ARSR FAMILY"/>
    <property type="match status" value="1"/>
</dbReference>
<dbReference type="Pfam" id="PF01022">
    <property type="entry name" value="HTH_5"/>
    <property type="match status" value="1"/>
</dbReference>
<dbReference type="AlphaFoldDB" id="A0A9X1VBP0"/>
<evidence type="ECO:0000313" key="6">
    <source>
        <dbReference type="Proteomes" id="UP001139263"/>
    </source>
</evidence>
<dbReference type="PRINTS" id="PR00778">
    <property type="entry name" value="HTHARSR"/>
</dbReference>
<accession>A0A9X1VBP0</accession>
<dbReference type="GO" id="GO:0003700">
    <property type="term" value="F:DNA-binding transcription factor activity"/>
    <property type="evidence" value="ECO:0007669"/>
    <property type="project" value="InterPro"/>
</dbReference>
<gene>
    <name evidence="5" type="ORF">MM817_01322</name>
</gene>
<keyword evidence="3" id="KW-0804">Transcription</keyword>
<dbReference type="InterPro" id="IPR036390">
    <property type="entry name" value="WH_DNA-bd_sf"/>
</dbReference>
<keyword evidence="1" id="KW-0805">Transcription regulation</keyword>
<dbReference type="Proteomes" id="UP001139263">
    <property type="component" value="Unassembled WGS sequence"/>
</dbReference>
<evidence type="ECO:0000256" key="1">
    <source>
        <dbReference type="ARBA" id="ARBA00023015"/>
    </source>
</evidence>
<organism evidence="5 6">
    <name type="scientific">Sulfoacidibacillus ferrooxidans</name>
    <dbReference type="NCBI Taxonomy" id="2005001"/>
    <lineage>
        <taxon>Bacteria</taxon>
        <taxon>Bacillati</taxon>
        <taxon>Bacillota</taxon>
        <taxon>Bacilli</taxon>
        <taxon>Bacillales</taxon>
        <taxon>Alicyclobacillaceae</taxon>
        <taxon>Sulfoacidibacillus</taxon>
    </lineage>
</organism>
<dbReference type="SUPFAM" id="SSF46785">
    <property type="entry name" value="Winged helix' DNA-binding domain"/>
    <property type="match status" value="1"/>
</dbReference>
<reference evidence="5" key="1">
    <citation type="submission" date="2022-03" db="EMBL/GenBank/DDBJ databases">
        <title>Draft Genome Sequence of Firmicute Strain S0AB, a Heterotrophic Iron/Sulfur-Oxidizing Extreme Acidophile.</title>
        <authorList>
            <person name="Vergara E."/>
            <person name="Pakostova E."/>
            <person name="Johnson D.B."/>
            <person name="Holmes D.S."/>
        </authorList>
    </citation>
    <scope>NUCLEOTIDE SEQUENCE</scope>
    <source>
        <strain evidence="5">S0AB</strain>
    </source>
</reference>
<dbReference type="InterPro" id="IPR001845">
    <property type="entry name" value="HTH_ArsR_DNA-bd_dom"/>
</dbReference>
<comment type="caution">
    <text evidence="5">The sequence shown here is derived from an EMBL/GenBank/DDBJ whole genome shotgun (WGS) entry which is preliminary data.</text>
</comment>
<dbReference type="GO" id="GO:0003677">
    <property type="term" value="F:DNA binding"/>
    <property type="evidence" value="ECO:0007669"/>
    <property type="project" value="UniProtKB-KW"/>
</dbReference>
<dbReference type="PROSITE" id="PS50987">
    <property type="entry name" value="HTH_ARSR_2"/>
    <property type="match status" value="1"/>
</dbReference>
<dbReference type="NCBIfam" id="NF033788">
    <property type="entry name" value="HTH_metalloreg"/>
    <property type="match status" value="1"/>
</dbReference>
<evidence type="ECO:0000259" key="4">
    <source>
        <dbReference type="PROSITE" id="PS50987"/>
    </source>
</evidence>
<dbReference type="RefSeq" id="WP_241712817.1">
    <property type="nucleotide sequence ID" value="NZ_JALBUF010000003.1"/>
</dbReference>
<evidence type="ECO:0000256" key="3">
    <source>
        <dbReference type="ARBA" id="ARBA00023163"/>
    </source>
</evidence>
<keyword evidence="6" id="KW-1185">Reference proteome</keyword>
<feature type="domain" description="HTH arsR-type" evidence="4">
    <location>
        <begin position="1"/>
        <end position="69"/>
    </location>
</feature>
<proteinExistence type="predicted"/>
<dbReference type="CDD" id="cd00090">
    <property type="entry name" value="HTH_ARSR"/>
    <property type="match status" value="1"/>
</dbReference>
<dbReference type="InterPro" id="IPR036388">
    <property type="entry name" value="WH-like_DNA-bd_sf"/>
</dbReference>
<name>A0A9X1VBP0_9BACL</name>
<dbReference type="InterPro" id="IPR051081">
    <property type="entry name" value="HTH_MetalResp_TranReg"/>
</dbReference>
<keyword evidence="2" id="KW-0238">DNA-binding</keyword>
<dbReference type="Gene3D" id="1.10.10.10">
    <property type="entry name" value="Winged helix-like DNA-binding domain superfamily/Winged helix DNA-binding domain"/>
    <property type="match status" value="1"/>
</dbReference>
<sequence>MNPQVHEVFRALGDSNRLKIVNGLLLECQNVNEISEGIGLSQPLTSHHLKILRGVGIVRMEIQATFRYY</sequence>
<dbReference type="PANTHER" id="PTHR33154:SF33">
    <property type="entry name" value="TRANSCRIPTIONAL REPRESSOR SDPR"/>
    <property type="match status" value="1"/>
</dbReference>
<evidence type="ECO:0000256" key="2">
    <source>
        <dbReference type="ARBA" id="ARBA00023125"/>
    </source>
</evidence>
<dbReference type="SMART" id="SM00418">
    <property type="entry name" value="HTH_ARSR"/>
    <property type="match status" value="1"/>
</dbReference>